<dbReference type="InterPro" id="IPR008964">
    <property type="entry name" value="Invasin/intimin_cell_adhesion"/>
</dbReference>
<dbReference type="Gene3D" id="2.60.40.1080">
    <property type="match status" value="1"/>
</dbReference>
<proteinExistence type="predicted"/>
<dbReference type="Pfam" id="PF13585">
    <property type="entry name" value="CHU_C"/>
    <property type="match status" value="1"/>
</dbReference>
<dbReference type="SUPFAM" id="SSF50939">
    <property type="entry name" value="Sialidases"/>
    <property type="match status" value="1"/>
</dbReference>
<dbReference type="EMBL" id="SLXM01000008">
    <property type="protein sequence ID" value="TCP23561.1"/>
    <property type="molecule type" value="Genomic_DNA"/>
</dbReference>
<dbReference type="InterPro" id="IPR026341">
    <property type="entry name" value="T9SS_type_B"/>
</dbReference>
<dbReference type="NCBIfam" id="TIGR04131">
    <property type="entry name" value="Bac_Flav_CTERM"/>
    <property type="match status" value="1"/>
</dbReference>
<organism evidence="2 3">
    <name type="scientific">Tenacibaculum skagerrakense</name>
    <dbReference type="NCBI Taxonomy" id="186571"/>
    <lineage>
        <taxon>Bacteria</taxon>
        <taxon>Pseudomonadati</taxon>
        <taxon>Bacteroidota</taxon>
        <taxon>Flavobacteriia</taxon>
        <taxon>Flavobacteriales</taxon>
        <taxon>Flavobacteriaceae</taxon>
        <taxon>Tenacibaculum</taxon>
    </lineage>
</organism>
<dbReference type="AlphaFoldDB" id="A0A4R2NQ54"/>
<sequence>METEKGILRRISLAKIYFILFFSLFFNSTFAQTPLFSGTPVSDNGFSNNIGSANTSRNVAIDMNGNIFVVYATLSEIRLSKSTNGGQSFLPSILVSAANNAEPELAINDQGTVFVAWIDNGQINLFSSIDGGNSFDTSQVIGNTFSSSVHMSTRQNNVYLTDQSGTTLYYNSNNGIGAFNTTSTGRVMVYADVLTDQNGNVYLPMDDPNLVLFESVNQGASLTNINLNPPGLVFFSSYALSDGPCGTFIFVGGGNISPSETLGYKIDVETGNTTEITLGNNTITSEGRTLYADNKGTLIDGYREDNGDLMLNVSTDQGATFNTPILVANGSSHNIARSPTTDNIVVVYEQNGQIFLTVYDDLLKNIELIEPNPQLELCAGDSFDVSFTLSGIFNSNTTWTAVLSDENGSFTNSINLGTITTNNDGIINCILPNTLINSSEYRLLIESLDNCIQSNPIHLTVGAPSIIGPRTACMNQNIQLSSLSTPNETTPWTSSNTSVLSIDNTGNITTITPGTAEITYTTKNGCSSNITFEVFENPEINEIVTLRNCDSNDNGIAPFNLTDANQHIVDNSSNFNISYFESLEKAKENLDEIQNFTSYENEIPNTDTVWARVENNNGCAAYTEINLIVSSSIKYTTEIIDNSDNNSIQIIIENSDEYNFEFSLLDSENNVLVSFQDNPLFENLNIGIYTISIRDKFGCNLETQEVSLLSIPTFFTPNNDGKNDVWSIEGLSPTFYTSGNIYIYNRFGNTIAILPPEKPFWDGTYNGDIAPSNDYWFFINLVDVFGKNREIKGHFSLLRK</sequence>
<dbReference type="InterPro" id="IPR003343">
    <property type="entry name" value="Big_2"/>
</dbReference>
<dbReference type="Proteomes" id="UP000294564">
    <property type="component" value="Unassembled WGS sequence"/>
</dbReference>
<dbReference type="SUPFAM" id="SSF49373">
    <property type="entry name" value="Invasin/intimin cell-adhesion fragments"/>
    <property type="match status" value="1"/>
</dbReference>
<gene>
    <name evidence="2" type="ORF">EV195_10830</name>
</gene>
<dbReference type="RefSeq" id="WP_132795378.1">
    <property type="nucleotide sequence ID" value="NZ_SLXM01000008.1"/>
</dbReference>
<dbReference type="SMART" id="SM00635">
    <property type="entry name" value="BID_2"/>
    <property type="match status" value="1"/>
</dbReference>
<keyword evidence="3" id="KW-1185">Reference proteome</keyword>
<accession>A0A4R2NQ54</accession>
<name>A0A4R2NQ54_9FLAO</name>
<dbReference type="InterPro" id="IPR015943">
    <property type="entry name" value="WD40/YVTN_repeat-like_dom_sf"/>
</dbReference>
<dbReference type="InterPro" id="IPR036278">
    <property type="entry name" value="Sialidase_sf"/>
</dbReference>
<dbReference type="Pfam" id="PF02368">
    <property type="entry name" value="Big_2"/>
    <property type="match status" value="1"/>
</dbReference>
<dbReference type="Gene3D" id="2.130.10.10">
    <property type="entry name" value="YVTN repeat-like/Quinoprotein amine dehydrogenase"/>
    <property type="match status" value="1"/>
</dbReference>
<evidence type="ECO:0000313" key="3">
    <source>
        <dbReference type="Proteomes" id="UP000294564"/>
    </source>
</evidence>
<protein>
    <submittedName>
        <fullName evidence="2">Gliding motility-associated-like protein</fullName>
    </submittedName>
</protein>
<evidence type="ECO:0000259" key="1">
    <source>
        <dbReference type="SMART" id="SM00635"/>
    </source>
</evidence>
<feature type="domain" description="BIG2" evidence="1">
    <location>
        <begin position="453"/>
        <end position="532"/>
    </location>
</feature>
<comment type="caution">
    <text evidence="2">The sequence shown here is derived from an EMBL/GenBank/DDBJ whole genome shotgun (WGS) entry which is preliminary data.</text>
</comment>
<evidence type="ECO:0000313" key="2">
    <source>
        <dbReference type="EMBL" id="TCP23561.1"/>
    </source>
</evidence>
<dbReference type="OrthoDB" id="9765926at2"/>
<reference evidence="2 3" key="1">
    <citation type="submission" date="2019-03" db="EMBL/GenBank/DDBJ databases">
        <title>Genomic Encyclopedia of Type Strains, Phase IV (KMG-IV): sequencing the most valuable type-strain genomes for metagenomic binning, comparative biology and taxonomic classification.</title>
        <authorList>
            <person name="Goeker M."/>
        </authorList>
    </citation>
    <scope>NUCLEOTIDE SEQUENCE [LARGE SCALE GENOMIC DNA]</scope>
    <source>
        <strain evidence="2 3">DSM 14836</strain>
    </source>
</reference>